<sequence>MAGAGLESEAVLRDKAKAYGLPEATTALLDNNGVNTLGKLAFVSAYQPGMADEAPLFTALEEVMGRGPTAAEKPILRRLYFEANTVCLADMRARIERTDASEPRKLPMAERSSRAELQKTRLEGVVMTLDNEPSHALVDRIFQQQDDGCISWIPWGQLTSRSQEAVQIKKVISFALDSSGGLKARPIGGSLGGRRSASSGIAEESLGLRFIEDDQLQDSRDLDREADKRLWQLVSEQTRGNVAMQADNSKPVDAAIKLYMERTEVRLLLQPLPAASATEAQPLSGRDLHKVQKANALARFCIRLIHKAWETSTPFVVENPARAHTWALLRAIVHELPCQRFHLWYDRLQVVTFSACMHGSLRDKRTTFLTSADCLGSLRLDCNRQHEHAAWSVRRNNGQWSFDAAAEVSQGAEEVLSEAEDVGSKPTVLQKISANAGKSYATLTTTISQVPQGAEESHAPKGLTGAEPVCEGDATSKTTISQVPQGAEEVHTHASPGDRRFRVGIYHTPMEFVEAALACQHPYDSFDIEDDVARLILANLTKSPLQLAKERLQAVTKVNQLKKELAVEDTGFPDMGVWDLWSNQAESSSIVALSMPLLDALLASPAAILAKDERTEENGDPSSDVSLSEDQSLLESVLTPKSQDDAWSDICKTIGATFEEIAASAPISSKIVREAAGADSAAFTIKFASLSMKWRQTVKLFS</sequence>
<keyword evidence="2" id="KW-1185">Reference proteome</keyword>
<dbReference type="EMBL" id="LSRX01002370">
    <property type="protein sequence ID" value="OLP75619.1"/>
    <property type="molecule type" value="Genomic_DNA"/>
</dbReference>
<proteinExistence type="predicted"/>
<accession>A0A1Q9BY91</accession>
<comment type="caution">
    <text evidence="1">The sequence shown here is derived from an EMBL/GenBank/DDBJ whole genome shotgun (WGS) entry which is preliminary data.</text>
</comment>
<dbReference type="Proteomes" id="UP000186817">
    <property type="component" value="Unassembled WGS sequence"/>
</dbReference>
<dbReference type="AlphaFoldDB" id="A0A1Q9BY91"/>
<name>A0A1Q9BY91_SYMMI</name>
<evidence type="ECO:0000313" key="2">
    <source>
        <dbReference type="Proteomes" id="UP000186817"/>
    </source>
</evidence>
<protein>
    <submittedName>
        <fullName evidence="1">Uncharacterized protein</fullName>
    </submittedName>
</protein>
<evidence type="ECO:0000313" key="1">
    <source>
        <dbReference type="EMBL" id="OLP75619.1"/>
    </source>
</evidence>
<dbReference type="OrthoDB" id="418800at2759"/>
<reference evidence="1 2" key="1">
    <citation type="submission" date="2016-02" db="EMBL/GenBank/DDBJ databases">
        <title>Genome analysis of coral dinoflagellate symbionts highlights evolutionary adaptations to a symbiotic lifestyle.</title>
        <authorList>
            <person name="Aranda M."/>
            <person name="Li Y."/>
            <person name="Liew Y.J."/>
            <person name="Baumgarten S."/>
            <person name="Simakov O."/>
            <person name="Wilson M."/>
            <person name="Piel J."/>
            <person name="Ashoor H."/>
            <person name="Bougouffa S."/>
            <person name="Bajic V.B."/>
            <person name="Ryu T."/>
            <person name="Ravasi T."/>
            <person name="Bayer T."/>
            <person name="Micklem G."/>
            <person name="Kim H."/>
            <person name="Bhak J."/>
            <person name="Lajeunesse T.C."/>
            <person name="Voolstra C.R."/>
        </authorList>
    </citation>
    <scope>NUCLEOTIDE SEQUENCE [LARGE SCALE GENOMIC DNA]</scope>
    <source>
        <strain evidence="1 2">CCMP2467</strain>
    </source>
</reference>
<gene>
    <name evidence="1" type="ORF">AK812_SmicGene44556</name>
</gene>
<organism evidence="1 2">
    <name type="scientific">Symbiodinium microadriaticum</name>
    <name type="common">Dinoflagellate</name>
    <name type="synonym">Zooxanthella microadriatica</name>
    <dbReference type="NCBI Taxonomy" id="2951"/>
    <lineage>
        <taxon>Eukaryota</taxon>
        <taxon>Sar</taxon>
        <taxon>Alveolata</taxon>
        <taxon>Dinophyceae</taxon>
        <taxon>Suessiales</taxon>
        <taxon>Symbiodiniaceae</taxon>
        <taxon>Symbiodinium</taxon>
    </lineage>
</organism>